<protein>
    <submittedName>
        <fullName evidence="2">Response regulator receiver protein</fullName>
    </submittedName>
</protein>
<evidence type="ECO:0000313" key="3">
    <source>
        <dbReference type="Proteomes" id="UP000002287"/>
    </source>
</evidence>
<dbReference type="InterPro" id="IPR011006">
    <property type="entry name" value="CheY-like_superfamily"/>
</dbReference>
<dbReference type="AlphaFoldDB" id="A4JPQ7"/>
<gene>
    <name evidence="2" type="ordered locus">Bcep1808_5312</name>
</gene>
<dbReference type="Proteomes" id="UP000002287">
    <property type="component" value="Chromosome 2"/>
</dbReference>
<feature type="region of interest" description="Disordered" evidence="1">
    <location>
        <begin position="151"/>
        <end position="216"/>
    </location>
</feature>
<feature type="compositionally biased region" description="Basic and acidic residues" evidence="1">
    <location>
        <begin position="186"/>
        <end position="203"/>
    </location>
</feature>
<sequence>MGKFNIRTVFAYDWPLTLAGVEHIAGDACAIELVGAYRSPSDMVAALADVDCDIALVDYSIRGGPPMDCLALLAWLRRMRPGVGTVALVGSESPVILRSIVAQGCPSLVSKFDDVGHIVTAIHSTYSGGRYVSRARAQRARCDCRTGRAARQAVDARNRGDPPVSRRHADQDDRAAAEQGQADGQCAKDQRDEEARREQRCRADSTGGRTRLRRRTGCGAAARRGCGIGDAARMTMPTRMRDVDGGKVARWGGMRSAVNADRWEG</sequence>
<dbReference type="Gene3D" id="3.40.50.2300">
    <property type="match status" value="1"/>
</dbReference>
<dbReference type="SUPFAM" id="SSF52172">
    <property type="entry name" value="CheY-like"/>
    <property type="match status" value="1"/>
</dbReference>
<dbReference type="eggNOG" id="COG2197">
    <property type="taxonomic scope" value="Bacteria"/>
</dbReference>
<dbReference type="HOGENOM" id="CLU_1048379_0_0_4"/>
<reference evidence="3" key="1">
    <citation type="submission" date="2007-03" db="EMBL/GenBank/DDBJ databases">
        <title>Complete sequence of chromosome 2 of Burkholderia vietnamiensis G4.</title>
        <authorList>
            <consortium name="US DOE Joint Genome Institute"/>
            <person name="Copeland A."/>
            <person name="Lucas S."/>
            <person name="Lapidus A."/>
            <person name="Barry K."/>
            <person name="Detter J.C."/>
            <person name="Glavina del Rio T."/>
            <person name="Hammon N."/>
            <person name="Israni S."/>
            <person name="Dalin E."/>
            <person name="Tice H."/>
            <person name="Pitluck S."/>
            <person name="Chain P."/>
            <person name="Malfatti S."/>
            <person name="Shin M."/>
            <person name="Vergez L."/>
            <person name="Schmutz J."/>
            <person name="Larimer F."/>
            <person name="Land M."/>
            <person name="Hauser L."/>
            <person name="Kyrpides N."/>
            <person name="Tiedje J."/>
            <person name="Richardson P."/>
        </authorList>
    </citation>
    <scope>NUCLEOTIDE SEQUENCE [LARGE SCALE GENOMIC DNA]</scope>
    <source>
        <strain evidence="3">G4 / LMG 22486</strain>
    </source>
</reference>
<evidence type="ECO:0000256" key="1">
    <source>
        <dbReference type="SAM" id="MobiDB-lite"/>
    </source>
</evidence>
<name>A4JPQ7_BURVG</name>
<evidence type="ECO:0000313" key="2">
    <source>
        <dbReference type="EMBL" id="ABO58260.1"/>
    </source>
</evidence>
<dbReference type="KEGG" id="bvi:Bcep1808_5312"/>
<proteinExistence type="predicted"/>
<organism evidence="2 3">
    <name type="scientific">Burkholderia vietnamiensis (strain G4 / LMG 22486)</name>
    <name type="common">Burkholderia cepacia (strain R1808)</name>
    <dbReference type="NCBI Taxonomy" id="269482"/>
    <lineage>
        <taxon>Bacteria</taxon>
        <taxon>Pseudomonadati</taxon>
        <taxon>Pseudomonadota</taxon>
        <taxon>Betaproteobacteria</taxon>
        <taxon>Burkholderiales</taxon>
        <taxon>Burkholderiaceae</taxon>
        <taxon>Burkholderia</taxon>
        <taxon>Burkholderia cepacia complex</taxon>
    </lineage>
</organism>
<dbReference type="EMBL" id="CP000615">
    <property type="protein sequence ID" value="ABO58260.1"/>
    <property type="molecule type" value="Genomic_DNA"/>
</dbReference>
<accession>A4JPQ7</accession>
<feature type="compositionally biased region" description="Basic and acidic residues" evidence="1">
    <location>
        <begin position="167"/>
        <end position="176"/>
    </location>
</feature>